<dbReference type="EC" id="1.14.13.59" evidence="4"/>
<keyword evidence="6" id="KW-0285">Flavoprotein</keyword>
<evidence type="ECO:0000256" key="10">
    <source>
        <dbReference type="ARBA" id="ARBA00023033"/>
    </source>
</evidence>
<evidence type="ECO:0000256" key="14">
    <source>
        <dbReference type="ARBA" id="ARBA00032738"/>
    </source>
</evidence>
<keyword evidence="9" id="KW-0560">Oxidoreductase</keyword>
<dbReference type="PANTHER" id="PTHR42802:SF1">
    <property type="entry name" value="L-ORNITHINE N(5)-MONOOXYGENASE"/>
    <property type="match status" value="1"/>
</dbReference>
<sequence length="443" mass="49287">MGDSVPEGGSEHFTCVGIGIGPANLSLASLLYDHPEVPNVFFDRKESFGWHDGQLAPGVTLQVSMVKDLVTLADPGNRFSFLAYLYAEGKIYHYLNAQFDAVPRSEFRNYLEWASRRNANLVFGENVLSVDFDGVFTVRTGTRTVTADNVVLGVGREPKLPDVPGAERGDGQFHVCDLVDRARGLGGKRVWVVGGGQSGAEAFLDLISRPATELPRRVGWITRRRNYFPLDDSPFSNDYYMPCYSEYFSGLPGATRDLLNNRHLLTSDGISEATLRAIYQRMYERRFVDGAADLMALLPNREVVRVAGDPAGGWDLSLVHNDHPGTVETVEADVIVWATGFAPPRMDFLAPIAGRLERDGTGADGEFKIDRDFALRWDGPPNRNIFVQNGARRQRGLADSNLSLLAWRSQRIVDRLRGVRTDPQIESFLEWSPKLPAQRVQEV</sequence>
<evidence type="ECO:0000256" key="4">
    <source>
        <dbReference type="ARBA" id="ARBA00013076"/>
    </source>
</evidence>
<comment type="pathway">
    <text evidence="2">Siderophore biosynthesis.</text>
</comment>
<comment type="catalytic activity">
    <reaction evidence="15">
        <text>L-lysine + NADPH + O2 = N(6)-hydroxy-L-lysine + NADP(+) + H2O</text>
        <dbReference type="Rhea" id="RHEA:23228"/>
        <dbReference type="ChEBI" id="CHEBI:15377"/>
        <dbReference type="ChEBI" id="CHEBI:15379"/>
        <dbReference type="ChEBI" id="CHEBI:32551"/>
        <dbReference type="ChEBI" id="CHEBI:57783"/>
        <dbReference type="ChEBI" id="CHEBI:57820"/>
        <dbReference type="ChEBI" id="CHEBI:58349"/>
        <dbReference type="EC" id="1.14.13.59"/>
    </reaction>
</comment>
<keyword evidence="10" id="KW-0503">Monooxygenase</keyword>
<dbReference type="Pfam" id="PF13434">
    <property type="entry name" value="Lys_Orn_oxgnase"/>
    <property type="match status" value="1"/>
</dbReference>
<dbReference type="PANTHER" id="PTHR42802">
    <property type="entry name" value="MONOOXYGENASE"/>
    <property type="match status" value="1"/>
</dbReference>
<keyword evidence="8" id="KW-0521">NADP</keyword>
<evidence type="ECO:0000256" key="6">
    <source>
        <dbReference type="ARBA" id="ARBA00022630"/>
    </source>
</evidence>
<evidence type="ECO:0000313" key="17">
    <source>
        <dbReference type="Proteomes" id="UP001596380"/>
    </source>
</evidence>
<keyword evidence="7" id="KW-0274">FAD</keyword>
<evidence type="ECO:0000256" key="8">
    <source>
        <dbReference type="ARBA" id="ARBA00022857"/>
    </source>
</evidence>
<evidence type="ECO:0000256" key="2">
    <source>
        <dbReference type="ARBA" id="ARBA00004924"/>
    </source>
</evidence>
<evidence type="ECO:0000256" key="13">
    <source>
        <dbReference type="ARBA" id="ARBA00032493"/>
    </source>
</evidence>
<evidence type="ECO:0000256" key="11">
    <source>
        <dbReference type="ARBA" id="ARBA00029939"/>
    </source>
</evidence>
<comment type="caution">
    <text evidence="16">The sequence shown here is derived from an EMBL/GenBank/DDBJ whole genome shotgun (WGS) entry which is preliminary data.</text>
</comment>
<comment type="cofactor">
    <cofactor evidence="1">
        <name>FAD</name>
        <dbReference type="ChEBI" id="CHEBI:57692"/>
    </cofactor>
</comment>
<dbReference type="InterPro" id="IPR025700">
    <property type="entry name" value="Lys/Orn_oxygenase"/>
</dbReference>
<dbReference type="Gene3D" id="3.50.50.60">
    <property type="entry name" value="FAD/NAD(P)-binding domain"/>
    <property type="match status" value="1"/>
</dbReference>
<evidence type="ECO:0000256" key="15">
    <source>
        <dbReference type="ARBA" id="ARBA00048407"/>
    </source>
</evidence>
<evidence type="ECO:0000256" key="3">
    <source>
        <dbReference type="ARBA" id="ARBA00007588"/>
    </source>
</evidence>
<reference evidence="17" key="1">
    <citation type="journal article" date="2019" name="Int. J. Syst. Evol. Microbiol.">
        <title>The Global Catalogue of Microorganisms (GCM) 10K type strain sequencing project: providing services to taxonomists for standard genome sequencing and annotation.</title>
        <authorList>
            <consortium name="The Broad Institute Genomics Platform"/>
            <consortium name="The Broad Institute Genome Sequencing Center for Infectious Disease"/>
            <person name="Wu L."/>
            <person name="Ma J."/>
        </authorList>
    </citation>
    <scope>NUCLEOTIDE SEQUENCE [LARGE SCALE GENOMIC DNA]</scope>
    <source>
        <strain evidence="17">JCM 3369</strain>
    </source>
</reference>
<evidence type="ECO:0000313" key="16">
    <source>
        <dbReference type="EMBL" id="MFC6880360.1"/>
    </source>
</evidence>
<dbReference type="RefSeq" id="WP_378063247.1">
    <property type="nucleotide sequence ID" value="NZ_JBHSXS010000005.1"/>
</dbReference>
<name>A0ABW2CGL6_9ACTN</name>
<protein>
    <recommendedName>
        <fullName evidence="5">L-lysine N6-monooxygenase MbtG</fullName>
        <ecNumber evidence="4">1.14.13.59</ecNumber>
    </recommendedName>
    <alternativeName>
        <fullName evidence="14">Lysine 6-N-hydroxylase</fullName>
    </alternativeName>
    <alternativeName>
        <fullName evidence="13">Lysine N6-hydroxylase</fullName>
    </alternativeName>
    <alternativeName>
        <fullName evidence="11">Lysine-N-oxygenase</fullName>
    </alternativeName>
    <alternativeName>
        <fullName evidence="12">Mycobactin synthase protein G</fullName>
    </alternativeName>
</protein>
<dbReference type="PRINTS" id="PR00368">
    <property type="entry name" value="FADPNR"/>
</dbReference>
<gene>
    <name evidence="16" type="ORF">ACFQKB_11370</name>
</gene>
<evidence type="ECO:0000256" key="9">
    <source>
        <dbReference type="ARBA" id="ARBA00023002"/>
    </source>
</evidence>
<dbReference type="EMBL" id="JBHSXS010000005">
    <property type="protein sequence ID" value="MFC6880360.1"/>
    <property type="molecule type" value="Genomic_DNA"/>
</dbReference>
<keyword evidence="17" id="KW-1185">Reference proteome</keyword>
<evidence type="ECO:0000256" key="7">
    <source>
        <dbReference type="ARBA" id="ARBA00022827"/>
    </source>
</evidence>
<comment type="similarity">
    <text evidence="3">Belongs to the lysine N(6)-hydroxylase/L-ornithine N(5)-oxygenase family.</text>
</comment>
<evidence type="ECO:0000256" key="1">
    <source>
        <dbReference type="ARBA" id="ARBA00001974"/>
    </source>
</evidence>
<dbReference type="InterPro" id="IPR036188">
    <property type="entry name" value="FAD/NAD-bd_sf"/>
</dbReference>
<organism evidence="16 17">
    <name type="scientific">Actinomadura yumaensis</name>
    <dbReference type="NCBI Taxonomy" id="111807"/>
    <lineage>
        <taxon>Bacteria</taxon>
        <taxon>Bacillati</taxon>
        <taxon>Actinomycetota</taxon>
        <taxon>Actinomycetes</taxon>
        <taxon>Streptosporangiales</taxon>
        <taxon>Thermomonosporaceae</taxon>
        <taxon>Actinomadura</taxon>
    </lineage>
</organism>
<dbReference type="SUPFAM" id="SSF51905">
    <property type="entry name" value="FAD/NAD(P)-binding domain"/>
    <property type="match status" value="2"/>
</dbReference>
<evidence type="ECO:0000256" key="12">
    <source>
        <dbReference type="ARBA" id="ARBA00031158"/>
    </source>
</evidence>
<proteinExistence type="inferred from homology"/>
<evidence type="ECO:0000256" key="5">
    <source>
        <dbReference type="ARBA" id="ARBA00016406"/>
    </source>
</evidence>
<accession>A0ABW2CGL6</accession>
<dbReference type="Proteomes" id="UP001596380">
    <property type="component" value="Unassembled WGS sequence"/>
</dbReference>